<protein>
    <recommendedName>
        <fullName evidence="4">Large ribosomal subunit protein uL6</fullName>
    </recommendedName>
</protein>
<evidence type="ECO:0000256" key="1">
    <source>
        <dbReference type="ARBA" id="ARBA00009356"/>
    </source>
</evidence>
<dbReference type="FunFam" id="3.90.930.12:FF:000001">
    <property type="entry name" value="50S ribosomal protein L6"/>
    <property type="match status" value="1"/>
</dbReference>
<dbReference type="GO" id="GO:0003735">
    <property type="term" value="F:structural constituent of ribosome"/>
    <property type="evidence" value="ECO:0007669"/>
    <property type="project" value="UniProtKB-UniRule"/>
</dbReference>
<keyword evidence="3 4" id="KW-0687">Ribonucleoprotein</keyword>
<dbReference type="InterPro" id="IPR036789">
    <property type="entry name" value="Ribosomal_uL6-like_a/b-dom_sf"/>
</dbReference>
<evidence type="ECO:0000256" key="3">
    <source>
        <dbReference type="ARBA" id="ARBA00023274"/>
    </source>
</evidence>
<name>A0A099TZ09_9HELI</name>
<evidence type="ECO:0000313" key="9">
    <source>
        <dbReference type="EMBL" id="TLE01432.1"/>
    </source>
</evidence>
<keyword evidence="2 4" id="KW-0689">Ribosomal protein</keyword>
<dbReference type="Proteomes" id="UP000255139">
    <property type="component" value="Unassembled WGS sequence"/>
</dbReference>
<evidence type="ECO:0000256" key="6">
    <source>
        <dbReference type="RuleBase" id="RU003870"/>
    </source>
</evidence>
<evidence type="ECO:0000313" key="10">
    <source>
        <dbReference type="Proteomes" id="UP000029922"/>
    </source>
</evidence>
<evidence type="ECO:0000256" key="2">
    <source>
        <dbReference type="ARBA" id="ARBA00022980"/>
    </source>
</evidence>
<keyword evidence="4 6" id="KW-0699">rRNA-binding</keyword>
<comment type="subunit">
    <text evidence="4">Part of the 50S ribosomal subunit.</text>
</comment>
<evidence type="ECO:0000313" key="11">
    <source>
        <dbReference type="Proteomes" id="UP000255139"/>
    </source>
</evidence>
<dbReference type="AlphaFoldDB" id="A0A099TZ09"/>
<accession>A0A099TZ09</accession>
<dbReference type="Gene3D" id="3.90.930.12">
    <property type="entry name" value="Ribosomal protein L6, alpha-beta domain"/>
    <property type="match status" value="2"/>
</dbReference>
<comment type="similarity">
    <text evidence="1 4 5">Belongs to the universal ribosomal protein uL6 family.</text>
</comment>
<proteinExistence type="inferred from homology"/>
<dbReference type="NCBIfam" id="TIGR03654">
    <property type="entry name" value="L6_bact"/>
    <property type="match status" value="1"/>
</dbReference>
<reference evidence="8 11" key="2">
    <citation type="submission" date="2018-06" db="EMBL/GenBank/DDBJ databases">
        <authorList>
            <consortium name="Pathogen Informatics"/>
            <person name="Doyle S."/>
        </authorList>
    </citation>
    <scope>NUCLEOTIDE SEQUENCE [LARGE SCALE GENOMIC DNA]</scope>
    <source>
        <strain evidence="8 11">NCTC12714</strain>
    </source>
</reference>
<keyword evidence="4 6" id="KW-0694">RNA-binding</keyword>
<feature type="domain" description="Large ribosomal subunit protein uL6 alpha-beta" evidence="7">
    <location>
        <begin position="91"/>
        <end position="163"/>
    </location>
</feature>
<dbReference type="InterPro" id="IPR000702">
    <property type="entry name" value="Ribosomal_uL6-like"/>
</dbReference>
<dbReference type="PIRSF" id="PIRSF002162">
    <property type="entry name" value="Ribosomal_L6"/>
    <property type="match status" value="1"/>
</dbReference>
<dbReference type="InterPro" id="IPR002358">
    <property type="entry name" value="Ribosomal_uL6_CS"/>
</dbReference>
<dbReference type="PRINTS" id="PR00059">
    <property type="entry name" value="RIBOSOMALL6"/>
</dbReference>
<dbReference type="HAMAP" id="MF_01365_B">
    <property type="entry name" value="Ribosomal_uL6_B"/>
    <property type="match status" value="1"/>
</dbReference>
<dbReference type="PANTHER" id="PTHR11655">
    <property type="entry name" value="60S/50S RIBOSOMAL PROTEIN L6/L9"/>
    <property type="match status" value="1"/>
</dbReference>
<dbReference type="GO" id="GO:0022625">
    <property type="term" value="C:cytosolic large ribosomal subunit"/>
    <property type="evidence" value="ECO:0007669"/>
    <property type="project" value="UniProtKB-UniRule"/>
</dbReference>
<evidence type="ECO:0000313" key="8">
    <source>
        <dbReference type="EMBL" id="STQ85361.1"/>
    </source>
</evidence>
<evidence type="ECO:0000259" key="7">
    <source>
        <dbReference type="Pfam" id="PF00347"/>
    </source>
</evidence>
<dbReference type="OrthoDB" id="9805007at2"/>
<dbReference type="PROSITE" id="PS00525">
    <property type="entry name" value="RIBOSOMAL_L6_1"/>
    <property type="match status" value="1"/>
</dbReference>
<comment type="function">
    <text evidence="4 6">This protein binds to the 23S rRNA, and is important in its secondary structure. It is located near the subunit interface in the base of the L7/L12 stalk, and near the tRNA binding site of the peptidyltransferase center.</text>
</comment>
<dbReference type="EMBL" id="JRPD02000002">
    <property type="protein sequence ID" value="TLE01432.1"/>
    <property type="molecule type" value="Genomic_DNA"/>
</dbReference>
<gene>
    <name evidence="4 8" type="primary">rplF</name>
    <name evidence="9" type="ORF">LS73_001795</name>
    <name evidence="8" type="ORF">NCTC12714_00146</name>
</gene>
<dbReference type="STRING" id="216.LS73_02725"/>
<keyword evidence="11" id="KW-1185">Reference proteome</keyword>
<dbReference type="Proteomes" id="UP000029922">
    <property type="component" value="Unassembled WGS sequence"/>
</dbReference>
<dbReference type="RefSeq" id="WP_034557197.1">
    <property type="nucleotide sequence ID" value="NZ_FZML01000017.1"/>
</dbReference>
<evidence type="ECO:0000256" key="4">
    <source>
        <dbReference type="HAMAP-Rule" id="MF_01365"/>
    </source>
</evidence>
<dbReference type="InterPro" id="IPR020040">
    <property type="entry name" value="Ribosomal_uL6_a/b-dom"/>
</dbReference>
<evidence type="ECO:0000256" key="5">
    <source>
        <dbReference type="RuleBase" id="RU003869"/>
    </source>
</evidence>
<sequence length="178" mass="19857">MSRIGKKPITIPSDIEVKIDKTKIIFKGKKETKELETYGRVGINLDSNLLVFSKINDEVKSRAFWGTYRALANNIVVGMRDGFSKILEINGVGYKASVSGKVLELNLGFSHPVKYDIPDNITISVEKNNITINGSDKQQVGQVAAEIREFRPPEPYKGKGVKYKDEVILRKAGKTSKK</sequence>
<dbReference type="Pfam" id="PF00347">
    <property type="entry name" value="Ribosomal_L6"/>
    <property type="match status" value="2"/>
</dbReference>
<dbReference type="PANTHER" id="PTHR11655:SF14">
    <property type="entry name" value="LARGE RIBOSOMAL SUBUNIT PROTEIN UL6M"/>
    <property type="match status" value="1"/>
</dbReference>
<dbReference type="GO" id="GO:0019843">
    <property type="term" value="F:rRNA binding"/>
    <property type="evidence" value="ECO:0007669"/>
    <property type="project" value="UniProtKB-UniRule"/>
</dbReference>
<dbReference type="GO" id="GO:0002181">
    <property type="term" value="P:cytoplasmic translation"/>
    <property type="evidence" value="ECO:0007669"/>
    <property type="project" value="TreeGrafter"/>
</dbReference>
<reference evidence="9 10" key="1">
    <citation type="journal article" date="2014" name="Genome Announc.">
        <title>Draft genome sequences of eight enterohepatic helicobacter species isolated from both laboratory and wild rodents.</title>
        <authorList>
            <person name="Sheh A."/>
            <person name="Shen Z."/>
            <person name="Fox J.G."/>
        </authorList>
    </citation>
    <scope>NUCLEOTIDE SEQUENCE [LARGE SCALE GENOMIC DNA]</scope>
    <source>
        <strain evidence="9 10">ST1</strain>
    </source>
</reference>
<organism evidence="8 11">
    <name type="scientific">Helicobacter muridarum</name>
    <dbReference type="NCBI Taxonomy" id="216"/>
    <lineage>
        <taxon>Bacteria</taxon>
        <taxon>Pseudomonadati</taxon>
        <taxon>Campylobacterota</taxon>
        <taxon>Epsilonproteobacteria</taxon>
        <taxon>Campylobacterales</taxon>
        <taxon>Helicobacteraceae</taxon>
        <taxon>Helicobacter</taxon>
    </lineage>
</organism>
<feature type="domain" description="Large ribosomal subunit protein uL6 alpha-beta" evidence="7">
    <location>
        <begin position="11"/>
        <end position="82"/>
    </location>
</feature>
<dbReference type="EMBL" id="UGJE01000002">
    <property type="protein sequence ID" value="STQ85361.1"/>
    <property type="molecule type" value="Genomic_DNA"/>
</dbReference>
<dbReference type="SUPFAM" id="SSF56053">
    <property type="entry name" value="Ribosomal protein L6"/>
    <property type="match status" value="2"/>
</dbReference>
<dbReference type="InterPro" id="IPR019906">
    <property type="entry name" value="Ribosomal_uL6_bac-type"/>
</dbReference>